<dbReference type="EMBL" id="CAVMBE010000010">
    <property type="protein sequence ID" value="CAK3895150.1"/>
    <property type="molecule type" value="Genomic_DNA"/>
</dbReference>
<evidence type="ECO:0000256" key="1">
    <source>
        <dbReference type="SAM" id="MobiDB-lite"/>
    </source>
</evidence>
<accession>A0AAI8YUS3</accession>
<proteinExistence type="predicted"/>
<reference evidence="2" key="1">
    <citation type="submission" date="2023-11" db="EMBL/GenBank/DDBJ databases">
        <authorList>
            <person name="Alioto T."/>
            <person name="Alioto T."/>
            <person name="Gomez Garrido J."/>
        </authorList>
    </citation>
    <scope>NUCLEOTIDE SEQUENCE</scope>
</reference>
<keyword evidence="3" id="KW-1185">Reference proteome</keyword>
<dbReference type="Proteomes" id="UP001296104">
    <property type="component" value="Unassembled WGS sequence"/>
</dbReference>
<evidence type="ECO:0000313" key="2">
    <source>
        <dbReference type="EMBL" id="CAK3895150.1"/>
    </source>
</evidence>
<gene>
    <name evidence="2" type="ORF">LECACI_7A002371</name>
</gene>
<protein>
    <submittedName>
        <fullName evidence="2">Uncharacterized protein</fullName>
    </submittedName>
</protein>
<evidence type="ECO:0000313" key="3">
    <source>
        <dbReference type="Proteomes" id="UP001296104"/>
    </source>
</evidence>
<comment type="caution">
    <text evidence="2">The sequence shown here is derived from an EMBL/GenBank/DDBJ whole genome shotgun (WGS) entry which is preliminary data.</text>
</comment>
<dbReference type="AlphaFoldDB" id="A0AAI8YUS3"/>
<feature type="region of interest" description="Disordered" evidence="1">
    <location>
        <begin position="1"/>
        <end position="27"/>
    </location>
</feature>
<name>A0AAI8YUS3_9PEZI</name>
<sequence>MPPSAAGASYPSLPSDDVSPNVFGTSGTISKRKEDKIYGHYIVGGNSQKKQETHKLWSTRVCTLSPELFGKFSLVGMKPLNLNIEAAVKAIQEKVGLLGPWLRRQNQGEHLPSKGRD</sequence>
<organism evidence="2 3">
    <name type="scientific">Lecanosticta acicola</name>
    <dbReference type="NCBI Taxonomy" id="111012"/>
    <lineage>
        <taxon>Eukaryota</taxon>
        <taxon>Fungi</taxon>
        <taxon>Dikarya</taxon>
        <taxon>Ascomycota</taxon>
        <taxon>Pezizomycotina</taxon>
        <taxon>Dothideomycetes</taxon>
        <taxon>Dothideomycetidae</taxon>
        <taxon>Mycosphaerellales</taxon>
        <taxon>Mycosphaerellaceae</taxon>
        <taxon>Lecanosticta</taxon>
    </lineage>
</organism>